<dbReference type="GO" id="GO:0000900">
    <property type="term" value="F:mRNA regulatory element binding translation repressor activity"/>
    <property type="evidence" value="ECO:0007669"/>
    <property type="project" value="TreeGrafter"/>
</dbReference>
<keyword evidence="2" id="KW-0810">Translation regulation</keyword>
<dbReference type="GO" id="GO:2000766">
    <property type="term" value="P:negative regulation of cytoplasmic translation"/>
    <property type="evidence" value="ECO:0007669"/>
    <property type="project" value="TreeGrafter"/>
</dbReference>
<evidence type="ECO:0000313" key="7">
    <source>
        <dbReference type="EMBL" id="CAD7454449.1"/>
    </source>
</evidence>
<sequence length="715" mass="78032">MPALQQTGGIESQRSEANAEIIQRINAMLDSSSTSVGPLDLGEGLPRGSPPSEGLGVTSLRSAFCTRCPVDCRSLVTSGGRKKSIDISKVSESKYRLPTLHVHQTSSKRRRRVARSALLLVGGPRLGTTEVTSVRLRGTIVDCQWKFDPRLVMDASKSQLRKNGSSKRKTRGSTTPGADPSRWTPLPAPRAITKSSPMTVDQVVELACRSGFKPGDSLLSISDLLGLNLPRGTLLGTPSHSPGGPYGPSRTYQNEDHFYRDTSTPVKAHQRSFDSAFHSTPQSPCYQSPFKGSPPYSDCGSPTMEHSLLQSFNSSRTNSPADSDTSNSGLSSFDNSINDLMSCLSLGQSPLQPQSLIAHAALQNSFLGVSPMDQELANLQARHSISPLHPATLRYLQQQQQQQQQQSLQASLLSSLLQYPPSRVSQGTEFGGKSCSPPSPPALPLSASPPTNDNASLDRAARFHRNSASLHDATCTWSGNLPPRAPKNSAYSCKVFLGGVPWDISEMSLIGAFKQFGGIHVEWPGKEQAASQPKGYVYIIFESEKQVQVIPWLLSDSNYVKVTAQKLDPQKTVFVGALHGMLNAEGLAKIMNDLFDGVVYAGIDTDKYKYPIGSGRVTFNNPRSYMRAVAAAFIEIKTTKFTKKVQVDPYLEDSLCSACNLQQGPYFCREIACFRYFCRNCWQWQHALDVMKSHKPLMRNSKTVNLVGFGNITPP</sequence>
<feature type="compositionally biased region" description="Low complexity" evidence="5">
    <location>
        <begin position="235"/>
        <end position="249"/>
    </location>
</feature>
<protein>
    <recommendedName>
        <fullName evidence="6">RRM domain-containing protein</fullName>
    </recommendedName>
</protein>
<dbReference type="Pfam" id="PF16367">
    <property type="entry name" value="RRM_7"/>
    <property type="match status" value="1"/>
</dbReference>
<keyword evidence="1" id="KW-0677">Repeat</keyword>
<dbReference type="GO" id="GO:0043005">
    <property type="term" value="C:neuron projection"/>
    <property type="evidence" value="ECO:0007669"/>
    <property type="project" value="TreeGrafter"/>
</dbReference>
<feature type="domain" description="RRM" evidence="6">
    <location>
        <begin position="493"/>
        <end position="548"/>
    </location>
</feature>
<organism evidence="7">
    <name type="scientific">Timema tahoe</name>
    <dbReference type="NCBI Taxonomy" id="61484"/>
    <lineage>
        <taxon>Eukaryota</taxon>
        <taxon>Metazoa</taxon>
        <taxon>Ecdysozoa</taxon>
        <taxon>Arthropoda</taxon>
        <taxon>Hexapoda</taxon>
        <taxon>Insecta</taxon>
        <taxon>Pterygota</taxon>
        <taxon>Neoptera</taxon>
        <taxon>Polyneoptera</taxon>
        <taxon>Phasmatodea</taxon>
        <taxon>Timematodea</taxon>
        <taxon>Timematoidea</taxon>
        <taxon>Timematidae</taxon>
        <taxon>Timema</taxon>
    </lineage>
</organism>
<dbReference type="GO" id="GO:0008135">
    <property type="term" value="F:translation factor activity, RNA binding"/>
    <property type="evidence" value="ECO:0007669"/>
    <property type="project" value="TreeGrafter"/>
</dbReference>
<dbReference type="InterPro" id="IPR038446">
    <property type="entry name" value="CEBP_ZZ_sf"/>
</dbReference>
<dbReference type="Pfam" id="PF16368">
    <property type="entry name" value="CEBP1_N"/>
    <property type="match status" value="1"/>
</dbReference>
<dbReference type="PROSITE" id="PS50102">
    <property type="entry name" value="RRM"/>
    <property type="match status" value="1"/>
</dbReference>
<dbReference type="GO" id="GO:0045202">
    <property type="term" value="C:synapse"/>
    <property type="evidence" value="ECO:0007669"/>
    <property type="project" value="TreeGrafter"/>
</dbReference>
<dbReference type="EMBL" id="OE000606">
    <property type="protein sequence ID" value="CAD7454449.1"/>
    <property type="molecule type" value="Genomic_DNA"/>
</dbReference>
<dbReference type="Pfam" id="PF16366">
    <property type="entry name" value="CEBP_ZZ"/>
    <property type="match status" value="1"/>
</dbReference>
<dbReference type="InterPro" id="IPR035979">
    <property type="entry name" value="RBD_domain_sf"/>
</dbReference>
<dbReference type="SMART" id="SM00360">
    <property type="entry name" value="RRM"/>
    <property type="match status" value="2"/>
</dbReference>
<name>A0A7R9FL34_9NEOP</name>
<dbReference type="FunFam" id="4.10.640.40:FF:000002">
    <property type="entry name" value="Putative Cytoplasmic polyadenylation element-binding protein 1"/>
    <property type="match status" value="1"/>
</dbReference>
<feature type="region of interest" description="Disordered" evidence="5">
    <location>
        <begin position="235"/>
        <end position="305"/>
    </location>
</feature>
<evidence type="ECO:0000259" key="6">
    <source>
        <dbReference type="PROSITE" id="PS50102"/>
    </source>
</evidence>
<evidence type="ECO:0000256" key="1">
    <source>
        <dbReference type="ARBA" id="ARBA00022737"/>
    </source>
</evidence>
<evidence type="ECO:0000256" key="4">
    <source>
        <dbReference type="PROSITE-ProRule" id="PRU00176"/>
    </source>
</evidence>
<evidence type="ECO:0000256" key="3">
    <source>
        <dbReference type="ARBA" id="ARBA00022884"/>
    </source>
</evidence>
<proteinExistence type="predicted"/>
<dbReference type="Gene3D" id="3.30.70.330">
    <property type="match status" value="2"/>
</dbReference>
<dbReference type="InterPro" id="IPR034819">
    <property type="entry name" value="CPEB"/>
</dbReference>
<keyword evidence="3 4" id="KW-0694">RNA-binding</keyword>
<dbReference type="CDD" id="cd12725">
    <property type="entry name" value="RRM2_CPEB1"/>
    <property type="match status" value="1"/>
</dbReference>
<dbReference type="InterPro" id="IPR012677">
    <property type="entry name" value="Nucleotide-bd_a/b_plait_sf"/>
</dbReference>
<feature type="region of interest" description="Disordered" evidence="5">
    <location>
        <begin position="156"/>
        <end position="197"/>
    </location>
</feature>
<dbReference type="FunFam" id="3.30.70.330:FF:000054">
    <property type="entry name" value="Cytoplasmic polyadenylation element-binding protein 1"/>
    <property type="match status" value="1"/>
</dbReference>
<evidence type="ECO:0000256" key="5">
    <source>
        <dbReference type="SAM" id="MobiDB-lite"/>
    </source>
</evidence>
<feature type="compositionally biased region" description="Polar residues" evidence="5">
    <location>
        <begin position="277"/>
        <end position="286"/>
    </location>
</feature>
<feature type="region of interest" description="Disordered" evidence="5">
    <location>
        <begin position="32"/>
        <end position="53"/>
    </location>
</feature>
<dbReference type="InterPro" id="IPR032296">
    <property type="entry name" value="CEBP_ZZ"/>
</dbReference>
<dbReference type="GO" id="GO:0005737">
    <property type="term" value="C:cytoplasm"/>
    <property type="evidence" value="ECO:0007669"/>
    <property type="project" value="TreeGrafter"/>
</dbReference>
<dbReference type="CDD" id="cd19757">
    <property type="entry name" value="Bbox1"/>
    <property type="match status" value="1"/>
</dbReference>
<dbReference type="PANTHER" id="PTHR12566">
    <property type="entry name" value="CYTOPLASMIC POLYADENYLATION ELEMENT BINDING PROTEIN CPEB"/>
    <property type="match status" value="1"/>
</dbReference>
<dbReference type="GO" id="GO:0005634">
    <property type="term" value="C:nucleus"/>
    <property type="evidence" value="ECO:0007669"/>
    <property type="project" value="TreeGrafter"/>
</dbReference>
<accession>A0A7R9FL34</accession>
<dbReference type="SUPFAM" id="SSF54928">
    <property type="entry name" value="RNA-binding domain, RBD"/>
    <property type="match status" value="1"/>
</dbReference>
<reference evidence="7" key="1">
    <citation type="submission" date="2020-11" db="EMBL/GenBank/DDBJ databases">
        <authorList>
            <person name="Tran Van P."/>
        </authorList>
    </citation>
    <scope>NUCLEOTIDE SEQUENCE</scope>
</reference>
<dbReference type="Gene3D" id="4.10.640.40">
    <property type="entry name" value="Cytoplasmic polyadenylation element-binding protein, ZZ domain"/>
    <property type="match status" value="1"/>
</dbReference>
<dbReference type="GO" id="GO:0043022">
    <property type="term" value="F:ribosome binding"/>
    <property type="evidence" value="ECO:0007669"/>
    <property type="project" value="TreeGrafter"/>
</dbReference>
<dbReference type="AlphaFoldDB" id="A0A7R9FL34"/>
<dbReference type="InterPro" id="IPR032292">
    <property type="entry name" value="CEBP1_N"/>
</dbReference>
<dbReference type="PANTHER" id="PTHR12566:SF9">
    <property type="entry name" value="CYTOPLASMIC POLYADENYLATION ELEMENT-BINDING PROTEIN 1"/>
    <property type="match status" value="1"/>
</dbReference>
<dbReference type="InterPro" id="IPR000504">
    <property type="entry name" value="RRM_dom"/>
</dbReference>
<feature type="region of interest" description="Disordered" evidence="5">
    <location>
        <begin position="423"/>
        <end position="456"/>
    </location>
</feature>
<gene>
    <name evidence="7" type="ORF">TTEB3V08_LOCUS2553</name>
</gene>
<evidence type="ECO:0000256" key="2">
    <source>
        <dbReference type="ARBA" id="ARBA00022845"/>
    </source>
</evidence>
<dbReference type="GO" id="GO:0003730">
    <property type="term" value="F:mRNA 3'-UTR binding"/>
    <property type="evidence" value="ECO:0007669"/>
    <property type="project" value="InterPro"/>
</dbReference>